<dbReference type="EMBL" id="LAZR01014227">
    <property type="protein sequence ID" value="KKM18411.1"/>
    <property type="molecule type" value="Genomic_DNA"/>
</dbReference>
<comment type="caution">
    <text evidence="1">The sequence shown here is derived from an EMBL/GenBank/DDBJ whole genome shotgun (WGS) entry which is preliminary data.</text>
</comment>
<gene>
    <name evidence="1" type="ORF">LCGC14_1665950</name>
</gene>
<dbReference type="AlphaFoldDB" id="A0A0F9HSL3"/>
<name>A0A0F9HSL3_9ZZZZ</name>
<sequence length="83" mass="9672">MNEVIRVYLEDHGQDFLVWDIKDGVVVESYPYQGWLWNGTKIINEEFGPGDQLIIQRPNSVVMMLNYPVEKIEYIPDVEKASV</sequence>
<reference evidence="1" key="1">
    <citation type="journal article" date="2015" name="Nature">
        <title>Complex archaea that bridge the gap between prokaryotes and eukaryotes.</title>
        <authorList>
            <person name="Spang A."/>
            <person name="Saw J.H."/>
            <person name="Jorgensen S.L."/>
            <person name="Zaremba-Niedzwiedzka K."/>
            <person name="Martijn J."/>
            <person name="Lind A.E."/>
            <person name="van Eijk R."/>
            <person name="Schleper C."/>
            <person name="Guy L."/>
            <person name="Ettema T.J."/>
        </authorList>
    </citation>
    <scope>NUCLEOTIDE SEQUENCE</scope>
</reference>
<accession>A0A0F9HSL3</accession>
<organism evidence="1">
    <name type="scientific">marine sediment metagenome</name>
    <dbReference type="NCBI Taxonomy" id="412755"/>
    <lineage>
        <taxon>unclassified sequences</taxon>
        <taxon>metagenomes</taxon>
        <taxon>ecological metagenomes</taxon>
    </lineage>
</organism>
<evidence type="ECO:0000313" key="1">
    <source>
        <dbReference type="EMBL" id="KKM18411.1"/>
    </source>
</evidence>
<proteinExistence type="predicted"/>
<protein>
    <submittedName>
        <fullName evidence="1">Uncharacterized protein</fullName>
    </submittedName>
</protein>